<proteinExistence type="predicted"/>
<keyword evidence="1" id="KW-0812">Transmembrane</keyword>
<dbReference type="EMBL" id="SODD01000019">
    <property type="protein sequence ID" value="TDW16841.1"/>
    <property type="molecule type" value="Genomic_DNA"/>
</dbReference>
<feature type="transmembrane region" description="Helical" evidence="1">
    <location>
        <begin position="191"/>
        <end position="210"/>
    </location>
</feature>
<feature type="transmembrane region" description="Helical" evidence="1">
    <location>
        <begin position="294"/>
        <end position="317"/>
    </location>
</feature>
<feature type="transmembrane region" description="Helical" evidence="1">
    <location>
        <begin position="61"/>
        <end position="82"/>
    </location>
</feature>
<dbReference type="RefSeq" id="WP_134169616.1">
    <property type="nucleotide sequence ID" value="NZ_SODD01000019.1"/>
</dbReference>
<comment type="caution">
    <text evidence="2">The sequence shown here is derived from an EMBL/GenBank/DDBJ whole genome shotgun (WGS) entry which is preliminary data.</text>
</comment>
<dbReference type="InterPro" id="IPR011470">
    <property type="entry name" value="DUF1576"/>
</dbReference>
<gene>
    <name evidence="2" type="ORF">EDD63_1197</name>
</gene>
<feature type="transmembrane region" description="Helical" evidence="1">
    <location>
        <begin position="329"/>
        <end position="354"/>
    </location>
</feature>
<evidence type="ECO:0000256" key="1">
    <source>
        <dbReference type="SAM" id="Phobius"/>
    </source>
</evidence>
<dbReference type="AlphaFoldDB" id="A0A4R7ZK12"/>
<feature type="transmembrane region" description="Helical" evidence="1">
    <location>
        <begin position="394"/>
        <end position="416"/>
    </location>
</feature>
<dbReference type="OrthoDB" id="9776502at2"/>
<evidence type="ECO:0000313" key="3">
    <source>
        <dbReference type="Proteomes" id="UP000294743"/>
    </source>
</evidence>
<dbReference type="Proteomes" id="UP000294743">
    <property type="component" value="Unassembled WGS sequence"/>
</dbReference>
<feature type="transmembrane region" description="Helical" evidence="1">
    <location>
        <begin position="20"/>
        <end position="41"/>
    </location>
</feature>
<organism evidence="2 3">
    <name type="scientific">Breznakia blatticola</name>
    <dbReference type="NCBI Taxonomy" id="1754012"/>
    <lineage>
        <taxon>Bacteria</taxon>
        <taxon>Bacillati</taxon>
        <taxon>Bacillota</taxon>
        <taxon>Erysipelotrichia</taxon>
        <taxon>Erysipelotrichales</taxon>
        <taxon>Erysipelotrichaceae</taxon>
        <taxon>Breznakia</taxon>
    </lineage>
</organism>
<feature type="transmembrane region" description="Helical" evidence="1">
    <location>
        <begin position="134"/>
        <end position="154"/>
    </location>
</feature>
<name>A0A4R7ZK12_9FIRM</name>
<keyword evidence="1" id="KW-0472">Membrane</keyword>
<feature type="transmembrane region" description="Helical" evidence="1">
    <location>
        <begin position="230"/>
        <end position="249"/>
    </location>
</feature>
<sequence length="443" mass="48096">MQDTISKLQNTQDHQIKIFLILFALIFIGSAFLLDSVSNIINGMSTIIMEGDRLITDYVEIAGFGATFLNAGLLMLLSLGLLQLSKAKLSGMAIAAVFLMGGFGMFGKNIVNIWGIITGVYIFAKLQKHPFRQYIYIAFFGTSLAPLTSELALWHNNTVAALLMAFLVTVAVGFFLAPVSNACLAVHQGYNLYNVGFGAGLAGTIIYAIISQIGYESTPVLHWYDSHHLGVILLLYGVFICFIICACILDKHVLRNYRQLMKRSGRLVSDFIRSDNCGPVLFNMGILGITYTSYVLLVGGHINGPTIGGILTIVGFGGFGKHLRNTIPLVLGVVIAGYIGMGALHEPVILLAALFATGLAPIAGQFGWVAGIVTGMLHLALVQSIGAYHGGINLYNNGFSAGLVALFVLPIIDVFAKQRRRQQEARFSKRVENDTLEEEIIRR</sequence>
<dbReference type="Pfam" id="PF07613">
    <property type="entry name" value="DUF1576"/>
    <property type="match status" value="2"/>
</dbReference>
<evidence type="ECO:0000313" key="2">
    <source>
        <dbReference type="EMBL" id="TDW16841.1"/>
    </source>
</evidence>
<protein>
    <submittedName>
        <fullName evidence="2">Uncharacterized protein DUF1576</fullName>
    </submittedName>
</protein>
<reference evidence="2 3" key="1">
    <citation type="submission" date="2019-03" db="EMBL/GenBank/DDBJ databases">
        <title>Genomic Encyclopedia of Type Strains, Phase IV (KMG-IV): sequencing the most valuable type-strain genomes for metagenomic binning, comparative biology and taxonomic classification.</title>
        <authorList>
            <person name="Goeker M."/>
        </authorList>
    </citation>
    <scope>NUCLEOTIDE SEQUENCE [LARGE SCALE GENOMIC DNA]</scope>
    <source>
        <strain evidence="2 3">DSM 28867</strain>
    </source>
</reference>
<accession>A0A4R7ZK12</accession>
<feature type="transmembrane region" description="Helical" evidence="1">
    <location>
        <begin position="160"/>
        <end position="179"/>
    </location>
</feature>
<keyword evidence="1" id="KW-1133">Transmembrane helix</keyword>
<feature type="transmembrane region" description="Helical" evidence="1">
    <location>
        <begin position="89"/>
        <end position="105"/>
    </location>
</feature>
<keyword evidence="3" id="KW-1185">Reference proteome</keyword>